<evidence type="ECO:0000259" key="2">
    <source>
        <dbReference type="Pfam" id="PF03190"/>
    </source>
</evidence>
<dbReference type="InterPro" id="IPR004879">
    <property type="entry name" value="Ssp411-like_TRX"/>
</dbReference>
<organism evidence="3 4">
    <name type="scientific">Thermodesulfobium acidiphilum</name>
    <dbReference type="NCBI Taxonomy" id="1794699"/>
    <lineage>
        <taxon>Bacteria</taxon>
        <taxon>Pseudomonadati</taxon>
        <taxon>Thermodesulfobiota</taxon>
        <taxon>Thermodesulfobiia</taxon>
        <taxon>Thermodesulfobiales</taxon>
        <taxon>Thermodesulfobiaceae</taxon>
        <taxon>Thermodesulfobium</taxon>
    </lineage>
</organism>
<dbReference type="SUPFAM" id="SSF52833">
    <property type="entry name" value="Thioredoxin-like"/>
    <property type="match status" value="1"/>
</dbReference>
<gene>
    <name evidence="3" type="ORF">TDSAC_0410</name>
</gene>
<feature type="coiled-coil region" evidence="1">
    <location>
        <begin position="134"/>
        <end position="161"/>
    </location>
</feature>
<dbReference type="InterPro" id="IPR036249">
    <property type="entry name" value="Thioredoxin-like_sf"/>
</dbReference>
<reference evidence="3 4" key="1">
    <citation type="submission" date="2017-04" db="EMBL/GenBank/DDBJ databases">
        <title>Genomic insights into metabolism of Thermodesulfobium acidiphilum.</title>
        <authorList>
            <person name="Toshchakov S.V."/>
            <person name="Frolov E.N."/>
            <person name="Kublanov I.V."/>
            <person name="Samarov N.I."/>
            <person name="Novikov A."/>
            <person name="Lebedinsky A.V."/>
            <person name="Bonch-Osmolovskaya E.A."/>
            <person name="Chernyh N.A."/>
        </authorList>
    </citation>
    <scope>NUCLEOTIDE SEQUENCE [LARGE SCALE GENOMIC DNA]</scope>
    <source>
        <strain evidence="3 4">3127-1</strain>
    </source>
</reference>
<dbReference type="InterPro" id="IPR008928">
    <property type="entry name" value="6-hairpin_glycosidase_sf"/>
</dbReference>
<keyword evidence="4" id="KW-1185">Reference proteome</keyword>
<protein>
    <submittedName>
        <fullName evidence="3">Putative conserved protein YyaL</fullName>
    </submittedName>
</protein>
<dbReference type="AlphaFoldDB" id="A0A2R4VZA8"/>
<dbReference type="GO" id="GO:0005975">
    <property type="term" value="P:carbohydrate metabolic process"/>
    <property type="evidence" value="ECO:0007669"/>
    <property type="project" value="InterPro"/>
</dbReference>
<dbReference type="SUPFAM" id="SSF48208">
    <property type="entry name" value="Six-hairpin glycosidases"/>
    <property type="match status" value="1"/>
</dbReference>
<evidence type="ECO:0000256" key="1">
    <source>
        <dbReference type="SAM" id="Coils"/>
    </source>
</evidence>
<dbReference type="PANTHER" id="PTHR42899:SF1">
    <property type="entry name" value="SPERMATOGENESIS-ASSOCIATED PROTEIN 20"/>
    <property type="match status" value="1"/>
</dbReference>
<keyword evidence="1" id="KW-0175">Coiled coil</keyword>
<feature type="domain" description="Spermatogenesis-associated protein 20-like TRX" evidence="2">
    <location>
        <begin position="2"/>
        <end position="155"/>
    </location>
</feature>
<dbReference type="Gene3D" id="3.40.30.10">
    <property type="entry name" value="Glutaredoxin"/>
    <property type="match status" value="1"/>
</dbReference>
<dbReference type="InterPro" id="IPR012341">
    <property type="entry name" value="6hp_glycosidase-like_sf"/>
</dbReference>
<name>A0A2R4VZA8_THEAF</name>
<sequence length="523" mass="60887">MNKLGNTDSEILKLHKDDPIDWYPWSKECLDRAKSEDKPIFLVSCALWCQECHEITDEIFLDPQIADLLNKNFVSVLLDRDEHPEVDRRYQESISVIMKDSGWPLIAFLTPEARAFYGFVYRKTNEEIGFKDILERVLGMFKEARKKIEELSKNNEELIQKHFHTEPMGIDNNIIHFSVMEVLENWDDVSGSLALDQKFYFPSLFEVMVNQYVNETQTDTKEEIKKAVLLVLRNMAKGKIHDKEEGGFYRCSADEAWQCVREEKTTADNAELLRLYSRAFRTFVASDLKDIINQFKKYFSANESEEGGFYTSNAKIKGKRFVDKSIYTDVNSLVIEAFCESYLATSDKYFLESAVKTANMLLDNRLQNAHLMRSKTKPGILSDYAYFGYSLLRLFEITKEEKYLESSKNVIDMALNRFWNRGKGGFFEVESESGLYDQIEYLLDMPLSAPGPYIFMSMMELLRNFPQEIKYEYFLEEYARKLMGSADKNPIHSGSVLRALDVLINHPIEKEEVAFDLKNQTFN</sequence>
<accession>A0A2R4VZA8</accession>
<evidence type="ECO:0000313" key="4">
    <source>
        <dbReference type="Proteomes" id="UP000244792"/>
    </source>
</evidence>
<dbReference type="InterPro" id="IPR024705">
    <property type="entry name" value="Ssp411"/>
</dbReference>
<dbReference type="RefSeq" id="WP_108308565.1">
    <property type="nucleotide sequence ID" value="NZ_CP020921.1"/>
</dbReference>
<dbReference type="PANTHER" id="PTHR42899">
    <property type="entry name" value="SPERMATOGENESIS-ASSOCIATED PROTEIN 20"/>
    <property type="match status" value="1"/>
</dbReference>
<dbReference type="OrthoDB" id="9762614at2"/>
<dbReference type="Pfam" id="PF03190">
    <property type="entry name" value="Thioredox_DsbH"/>
    <property type="match status" value="1"/>
</dbReference>
<proteinExistence type="predicted"/>
<evidence type="ECO:0000313" key="3">
    <source>
        <dbReference type="EMBL" id="AWB09786.1"/>
    </source>
</evidence>
<dbReference type="Proteomes" id="UP000244792">
    <property type="component" value="Chromosome"/>
</dbReference>
<dbReference type="EMBL" id="CP020921">
    <property type="protein sequence ID" value="AWB09786.1"/>
    <property type="molecule type" value="Genomic_DNA"/>
</dbReference>
<dbReference type="KEGG" id="taci:TDSAC_0410"/>
<dbReference type="Gene3D" id="1.50.10.10">
    <property type="match status" value="1"/>
</dbReference>